<feature type="compositionally biased region" description="Acidic residues" evidence="1">
    <location>
        <begin position="307"/>
        <end position="322"/>
    </location>
</feature>
<dbReference type="AlphaFoldDB" id="A0A1I7TJ24"/>
<evidence type="ECO:0000313" key="2">
    <source>
        <dbReference type="Proteomes" id="UP000095282"/>
    </source>
</evidence>
<dbReference type="Proteomes" id="UP000095282">
    <property type="component" value="Unplaced"/>
</dbReference>
<name>A0A1I7TJ24_9PELO</name>
<reference evidence="3" key="1">
    <citation type="submission" date="2016-11" db="UniProtKB">
        <authorList>
            <consortium name="WormBaseParasite"/>
        </authorList>
    </citation>
    <scope>IDENTIFICATION</scope>
</reference>
<organism evidence="2 3">
    <name type="scientific">Caenorhabditis tropicalis</name>
    <dbReference type="NCBI Taxonomy" id="1561998"/>
    <lineage>
        <taxon>Eukaryota</taxon>
        <taxon>Metazoa</taxon>
        <taxon>Ecdysozoa</taxon>
        <taxon>Nematoda</taxon>
        <taxon>Chromadorea</taxon>
        <taxon>Rhabditida</taxon>
        <taxon>Rhabditina</taxon>
        <taxon>Rhabditomorpha</taxon>
        <taxon>Rhabditoidea</taxon>
        <taxon>Rhabditidae</taxon>
        <taxon>Peloderinae</taxon>
        <taxon>Caenorhabditis</taxon>
    </lineage>
</organism>
<proteinExistence type="predicted"/>
<feature type="region of interest" description="Disordered" evidence="1">
    <location>
        <begin position="307"/>
        <end position="335"/>
    </location>
</feature>
<evidence type="ECO:0000313" key="3">
    <source>
        <dbReference type="WBParaSite" id="Csp11.Scaffold626.g6416.t2"/>
    </source>
</evidence>
<accession>A0A1I7TJ24</accession>
<dbReference type="WBParaSite" id="Csp11.Scaffold626.g6416.t2">
    <property type="protein sequence ID" value="Csp11.Scaffold626.g6416.t2"/>
    <property type="gene ID" value="Csp11.Scaffold626.g6416"/>
</dbReference>
<dbReference type="eggNOG" id="ENOG502TF91">
    <property type="taxonomic scope" value="Eukaryota"/>
</dbReference>
<evidence type="ECO:0000256" key="1">
    <source>
        <dbReference type="SAM" id="MobiDB-lite"/>
    </source>
</evidence>
<sequence>MDDMFIFVRGNGETVKVLAEEDGTISGETLRGAFQLEQDVSIGLFRNGLCLKRRREANDIAFVLRSDWIGAEFELKCRKPQSDSVEPIEQVLGAPEPKRPKIEPKEVPPVDGQVAEDIRQFSLYYVNAEKKRMRSAVALTTRLAAIPRHEETKSLKIGDVIEIHSFSSNSGISTRVIRIIEEFNTIILESEGVDLCKKDIVKKFEDAYELGHLYKTMYYVQAQRGVIAVGSSRSFEGGASFWDGCGHILGIQTAVGEETYTKNDNEPSTSSASGDRCTIVSMWEIALKIQHLLPEIVDVDDADFVFDGVDDDDEYDDEDNDNDDHGAQDDDEKDD</sequence>
<protein>
    <submittedName>
        <fullName evidence="3">Ras-associating domain-containing protein</fullName>
    </submittedName>
</protein>
<keyword evidence="2" id="KW-1185">Reference proteome</keyword>